<gene>
    <name evidence="2" type="ORF">M3P09_01765</name>
</gene>
<accession>A0ABT0Q9N9</accession>
<dbReference type="EMBL" id="JAMFLZ010000001">
    <property type="protein sequence ID" value="MCL6293699.1"/>
    <property type="molecule type" value="Genomic_DNA"/>
</dbReference>
<name>A0ABT0Q9N9_9FLAO</name>
<protein>
    <submittedName>
        <fullName evidence="2">DUF4270 domain-containing protein</fullName>
    </submittedName>
</protein>
<evidence type="ECO:0000313" key="3">
    <source>
        <dbReference type="Proteomes" id="UP001165381"/>
    </source>
</evidence>
<reference evidence="2" key="1">
    <citation type="submission" date="2022-05" db="EMBL/GenBank/DDBJ databases">
        <authorList>
            <person name="Park J.-S."/>
        </authorList>
    </citation>
    <scope>NUCLEOTIDE SEQUENCE</scope>
    <source>
        <strain evidence="2">2012CJ34-3</strain>
    </source>
</reference>
<dbReference type="Proteomes" id="UP001165381">
    <property type="component" value="Unassembled WGS sequence"/>
</dbReference>
<feature type="signal peptide" evidence="1">
    <location>
        <begin position="1"/>
        <end position="19"/>
    </location>
</feature>
<dbReference type="PROSITE" id="PS51257">
    <property type="entry name" value="PROKAR_LIPOPROTEIN"/>
    <property type="match status" value="1"/>
</dbReference>
<dbReference type="RefSeq" id="WP_249971799.1">
    <property type="nucleotide sequence ID" value="NZ_JAMFLZ010000001.1"/>
</dbReference>
<dbReference type="InterPro" id="IPR025366">
    <property type="entry name" value="DUF4270"/>
</dbReference>
<comment type="caution">
    <text evidence="2">The sequence shown here is derived from an EMBL/GenBank/DDBJ whole genome shotgun (WGS) entry which is preliminary data.</text>
</comment>
<feature type="chain" id="PRO_5045956039" evidence="1">
    <location>
        <begin position="20"/>
        <end position="557"/>
    </location>
</feature>
<evidence type="ECO:0000256" key="1">
    <source>
        <dbReference type="SAM" id="SignalP"/>
    </source>
</evidence>
<proteinExistence type="predicted"/>
<organism evidence="2 3">
    <name type="scientific">Jejuia spongiicola</name>
    <dbReference type="NCBI Taxonomy" id="2942207"/>
    <lineage>
        <taxon>Bacteria</taxon>
        <taxon>Pseudomonadati</taxon>
        <taxon>Bacteroidota</taxon>
        <taxon>Flavobacteriia</taxon>
        <taxon>Flavobacteriales</taxon>
        <taxon>Flavobacteriaceae</taxon>
        <taxon>Jejuia</taxon>
    </lineage>
</organism>
<evidence type="ECO:0000313" key="2">
    <source>
        <dbReference type="EMBL" id="MCL6293699.1"/>
    </source>
</evidence>
<dbReference type="Pfam" id="PF14092">
    <property type="entry name" value="DUF4270"/>
    <property type="match status" value="1"/>
</dbReference>
<keyword evidence="3" id="KW-1185">Reference proteome</keyword>
<keyword evidence="1" id="KW-0732">Signal</keyword>
<sequence>MKKIFKALKLPGIVLFAMALFIACDKDFNTIESDVLGKDNANFSTDNSNLQILAYNKKLSAQQINGLSSNLFGVFKDPAYGQTTASIITQITPNVFNPNFGDNPVIDSVVLKVPYFNKVSADSPDDDGNEVYTIEDSLYGGAPVKLTVYRNNYFLRDFDPNSEFNDTQIYYSKADGSINNTDNFAVTSDATINFDDHKGEIIYEQEQYVPSSETIVLKITEGDEDVFDRQTPALRVKLDEDYWKTTIFDKEDDPVLSNTNNFRDYFRGLYFKAEAINDNGNMIFFNLSTANITIYYSKDSSIDGERDQDTYTLNLNGNRLNTFINDYSIALADGDETLGDEKLYLKGAEGSMAVIDLFNGMVDCDGTPETALDCFKKTYRELDGNGNYLPQVNGDYPLRKLINEAHLVIYEDQTASNGGNSDFHKYDRIYAYDVSNNIPTIDYSFDPTEDTSDPFNSKIISLGQRIVDDNGAAKYKLRITEHLNNILLKDSTNTKLGLILSNNVNLTNSFKVLNSEKEVPSSAILTPRGTVLYGTNVTGPNESKKMRLEIFFTEPNL</sequence>